<keyword evidence="10 13" id="KW-0418">Kinase</keyword>
<dbReference type="PANTHER" id="PTHR11406">
    <property type="entry name" value="PHOSPHOGLYCERATE KINASE"/>
    <property type="match status" value="1"/>
</dbReference>
<feature type="binding site" evidence="13">
    <location>
        <position position="151"/>
    </location>
    <ligand>
        <name>substrate</name>
    </ligand>
</feature>
<dbReference type="AlphaFoldDB" id="A0AA41UJ48"/>
<feature type="binding site" evidence="13">
    <location>
        <position position="36"/>
    </location>
    <ligand>
        <name>substrate</name>
    </ligand>
</feature>
<evidence type="ECO:0000313" key="18">
    <source>
        <dbReference type="Proteomes" id="UP001165427"/>
    </source>
</evidence>
<feature type="binding site" evidence="13 14">
    <location>
        <begin position="21"/>
        <end position="23"/>
    </location>
    <ligand>
        <name>substrate</name>
    </ligand>
</feature>
<dbReference type="InterPro" id="IPR015911">
    <property type="entry name" value="Phosphoglycerate_kinase_CS"/>
</dbReference>
<evidence type="ECO:0000256" key="13">
    <source>
        <dbReference type="HAMAP-Rule" id="MF_00145"/>
    </source>
</evidence>
<dbReference type="EMBL" id="JALJRB010000008">
    <property type="protein sequence ID" value="MCJ8500774.1"/>
    <property type="molecule type" value="Genomic_DNA"/>
</dbReference>
<feature type="binding site" evidence="14">
    <location>
        <position position="118"/>
    </location>
    <ligand>
        <name>(2R)-3-phosphoglycerate</name>
        <dbReference type="ChEBI" id="CHEBI:58272"/>
    </ligand>
</feature>
<sequence>MAKKTIEDVALDGLRVLMRVDFNVPLKQGQVANDNRIRAALPSIRYILGKGARLVLMSHLGRPKGEAKTECSLAPCADNLGAHLGQPVAFAADCVGQAARRAVEELAPGQVLLLENLRFHKGEEQNDPSFAEQLAQWGDVYVNDAFGTAHRAHASTEGVTRFLKPCVAGFLMTKELDYLEKVVRAPSHPFVAILGGAKISGKIDVIQNLLPKVDRLLIGGGMAFTFLHAMGRQVGKSLLEKDRVEMARGLIDEAGGKMVLPEDCRVSAAFDIGAGKADNLQTVSVHEMPSDAAGLDIGPATLTAFQQALEGARTVVWNGPMGVFEIPATAEGTFEIARLLAQMTDKGATTVIGGGDSAAAAEKAGVADRISHISTGGGASLEFLEGKVLPGVAALNDK</sequence>
<comment type="pathway">
    <text evidence="2 13">Carbohydrate degradation; glycolysis; pyruvate from D-glyceraldehyde 3-phosphate: step 2/5.</text>
</comment>
<proteinExistence type="inferred from homology"/>
<dbReference type="GO" id="GO:0005524">
    <property type="term" value="F:ATP binding"/>
    <property type="evidence" value="ECO:0007669"/>
    <property type="project" value="UniProtKB-KW"/>
</dbReference>
<dbReference type="PROSITE" id="PS00111">
    <property type="entry name" value="PGLYCERATE_KINASE"/>
    <property type="match status" value="1"/>
</dbReference>
<dbReference type="GO" id="GO:0006096">
    <property type="term" value="P:glycolytic process"/>
    <property type="evidence" value="ECO:0007669"/>
    <property type="project" value="UniProtKB-UniRule"/>
</dbReference>
<keyword evidence="7 13" id="KW-0963">Cytoplasm</keyword>
<keyword evidence="11 13" id="KW-0067">ATP-binding</keyword>
<keyword evidence="9 13" id="KW-0547">Nucleotide-binding</keyword>
<reference evidence="17" key="1">
    <citation type="submission" date="2022-04" db="EMBL/GenBank/DDBJ databases">
        <title>Desulfatitalea alkaliphila sp. nov., a novel anaerobic sulfate-reducing bacterium isolated from terrestrial mud volcano, Taman Peninsula, Russia.</title>
        <authorList>
            <person name="Khomyakova M.A."/>
            <person name="Merkel A.Y."/>
            <person name="Slobodkin A.I."/>
        </authorList>
    </citation>
    <scope>NUCLEOTIDE SEQUENCE</scope>
    <source>
        <strain evidence="17">M08but</strain>
    </source>
</reference>
<feature type="binding site" evidence="13 15">
    <location>
        <position position="202"/>
    </location>
    <ligand>
        <name>ATP</name>
        <dbReference type="ChEBI" id="CHEBI:30616"/>
    </ligand>
</feature>
<comment type="subcellular location">
    <subcellularLocation>
        <location evidence="13">Cytoplasm</location>
    </subcellularLocation>
</comment>
<dbReference type="GO" id="GO:0006094">
    <property type="term" value="P:gluconeogenesis"/>
    <property type="evidence" value="ECO:0007669"/>
    <property type="project" value="TreeGrafter"/>
</dbReference>
<dbReference type="Gene3D" id="3.40.50.1260">
    <property type="entry name" value="Phosphoglycerate kinase, N-terminal domain"/>
    <property type="match status" value="2"/>
</dbReference>
<dbReference type="GO" id="GO:0005829">
    <property type="term" value="C:cytosol"/>
    <property type="evidence" value="ECO:0007669"/>
    <property type="project" value="TreeGrafter"/>
</dbReference>
<dbReference type="PIRSF" id="PIRSF000724">
    <property type="entry name" value="Pgk"/>
    <property type="match status" value="1"/>
</dbReference>
<dbReference type="Pfam" id="PF00162">
    <property type="entry name" value="PGK"/>
    <property type="match status" value="1"/>
</dbReference>
<keyword evidence="8 13" id="KW-0808">Transferase</keyword>
<organism evidence="17 18">
    <name type="scientific">Desulfatitalea alkaliphila</name>
    <dbReference type="NCBI Taxonomy" id="2929485"/>
    <lineage>
        <taxon>Bacteria</taxon>
        <taxon>Pseudomonadati</taxon>
        <taxon>Thermodesulfobacteriota</taxon>
        <taxon>Desulfobacteria</taxon>
        <taxon>Desulfobacterales</taxon>
        <taxon>Desulfosarcinaceae</taxon>
        <taxon>Desulfatitalea</taxon>
    </lineage>
</organism>
<evidence type="ECO:0000256" key="9">
    <source>
        <dbReference type="ARBA" id="ARBA00022741"/>
    </source>
</evidence>
<evidence type="ECO:0000256" key="11">
    <source>
        <dbReference type="ARBA" id="ARBA00022840"/>
    </source>
</evidence>
<evidence type="ECO:0000256" key="3">
    <source>
        <dbReference type="ARBA" id="ARBA00008982"/>
    </source>
</evidence>
<evidence type="ECO:0000256" key="15">
    <source>
        <dbReference type="PIRSR" id="PIRSR000724-2"/>
    </source>
</evidence>
<dbReference type="Proteomes" id="UP001165427">
    <property type="component" value="Unassembled WGS sequence"/>
</dbReference>
<evidence type="ECO:0000313" key="17">
    <source>
        <dbReference type="EMBL" id="MCJ8500774.1"/>
    </source>
</evidence>
<keyword evidence="12 13" id="KW-0324">Glycolysis</keyword>
<feature type="binding site" evidence="14">
    <location>
        <position position="151"/>
    </location>
    <ligand>
        <name>(2R)-3-phosphoglycerate</name>
        <dbReference type="ChEBI" id="CHEBI:58272"/>
    </ligand>
</feature>
<dbReference type="InterPro" id="IPR001576">
    <property type="entry name" value="Phosphoglycerate_kinase"/>
</dbReference>
<gene>
    <name evidence="13" type="primary">pgk</name>
    <name evidence="17" type="ORF">MRX98_09350</name>
</gene>
<dbReference type="EC" id="2.7.2.3" evidence="5 13"/>
<feature type="binding site" evidence="13 15">
    <location>
        <position position="325"/>
    </location>
    <ligand>
        <name>ATP</name>
        <dbReference type="ChEBI" id="CHEBI:30616"/>
    </ligand>
</feature>
<evidence type="ECO:0000256" key="14">
    <source>
        <dbReference type="PIRSR" id="PIRSR000724-1"/>
    </source>
</evidence>
<dbReference type="FunFam" id="3.40.50.1260:FF:000031">
    <property type="entry name" value="Phosphoglycerate kinase 1"/>
    <property type="match status" value="1"/>
</dbReference>
<keyword evidence="18" id="KW-1185">Reference proteome</keyword>
<feature type="binding site" evidence="13">
    <location>
        <position position="118"/>
    </location>
    <ligand>
        <name>substrate</name>
    </ligand>
</feature>
<feature type="binding site" evidence="13 15">
    <location>
        <position position="294"/>
    </location>
    <ligand>
        <name>ATP</name>
        <dbReference type="ChEBI" id="CHEBI:30616"/>
    </ligand>
</feature>
<evidence type="ECO:0000256" key="6">
    <source>
        <dbReference type="ARBA" id="ARBA00016471"/>
    </source>
</evidence>
<dbReference type="InterPro" id="IPR036043">
    <property type="entry name" value="Phosphoglycerate_kinase_sf"/>
</dbReference>
<feature type="binding site" evidence="13 14">
    <location>
        <begin position="59"/>
        <end position="62"/>
    </location>
    <ligand>
        <name>substrate</name>
    </ligand>
</feature>
<evidence type="ECO:0000256" key="7">
    <source>
        <dbReference type="ARBA" id="ARBA00022490"/>
    </source>
</evidence>
<dbReference type="GO" id="GO:0004618">
    <property type="term" value="F:phosphoglycerate kinase activity"/>
    <property type="evidence" value="ECO:0007669"/>
    <property type="project" value="UniProtKB-UniRule"/>
</dbReference>
<dbReference type="SUPFAM" id="SSF53748">
    <property type="entry name" value="Phosphoglycerate kinase"/>
    <property type="match status" value="1"/>
</dbReference>
<dbReference type="GO" id="GO:0043531">
    <property type="term" value="F:ADP binding"/>
    <property type="evidence" value="ECO:0007669"/>
    <property type="project" value="TreeGrafter"/>
</dbReference>
<dbReference type="CDD" id="cd00318">
    <property type="entry name" value="Phosphoglycerate_kinase"/>
    <property type="match status" value="1"/>
</dbReference>
<evidence type="ECO:0000256" key="8">
    <source>
        <dbReference type="ARBA" id="ARBA00022679"/>
    </source>
</evidence>
<evidence type="ECO:0000256" key="2">
    <source>
        <dbReference type="ARBA" id="ARBA00004838"/>
    </source>
</evidence>
<dbReference type="RefSeq" id="WP_246906202.1">
    <property type="nucleotide sequence ID" value="NZ_JALJRB010000008.1"/>
</dbReference>
<evidence type="ECO:0000256" key="1">
    <source>
        <dbReference type="ARBA" id="ARBA00000642"/>
    </source>
</evidence>
<comment type="catalytic activity">
    <reaction evidence="1 13 16">
        <text>(2R)-3-phosphoglycerate + ATP = (2R)-3-phospho-glyceroyl phosphate + ADP</text>
        <dbReference type="Rhea" id="RHEA:14801"/>
        <dbReference type="ChEBI" id="CHEBI:30616"/>
        <dbReference type="ChEBI" id="CHEBI:57604"/>
        <dbReference type="ChEBI" id="CHEBI:58272"/>
        <dbReference type="ChEBI" id="CHEBI:456216"/>
        <dbReference type="EC" id="2.7.2.3"/>
    </reaction>
</comment>
<feature type="binding site" evidence="13 15">
    <location>
        <begin position="354"/>
        <end position="357"/>
    </location>
    <ligand>
        <name>ATP</name>
        <dbReference type="ChEBI" id="CHEBI:30616"/>
    </ligand>
</feature>
<feature type="binding site" evidence="14">
    <location>
        <position position="36"/>
    </location>
    <ligand>
        <name>(2R)-3-phosphoglycerate</name>
        <dbReference type="ChEBI" id="CHEBI:58272"/>
    </ligand>
</feature>
<dbReference type="PANTHER" id="PTHR11406:SF23">
    <property type="entry name" value="PHOSPHOGLYCERATE KINASE 1, CHLOROPLASTIC-RELATED"/>
    <property type="match status" value="1"/>
</dbReference>
<evidence type="ECO:0000256" key="5">
    <source>
        <dbReference type="ARBA" id="ARBA00013061"/>
    </source>
</evidence>
<evidence type="ECO:0000256" key="16">
    <source>
        <dbReference type="RuleBase" id="RU000532"/>
    </source>
</evidence>
<evidence type="ECO:0000256" key="12">
    <source>
        <dbReference type="ARBA" id="ARBA00023152"/>
    </source>
</evidence>
<accession>A0AA41UJ48</accession>
<evidence type="ECO:0000256" key="4">
    <source>
        <dbReference type="ARBA" id="ARBA00011245"/>
    </source>
</evidence>
<dbReference type="PRINTS" id="PR00477">
    <property type="entry name" value="PHGLYCKINASE"/>
</dbReference>
<dbReference type="HAMAP" id="MF_00145">
    <property type="entry name" value="Phosphoglyc_kinase"/>
    <property type="match status" value="1"/>
</dbReference>
<comment type="similarity">
    <text evidence="3 13 16">Belongs to the phosphoglycerate kinase family.</text>
</comment>
<comment type="subunit">
    <text evidence="4 13">Monomer.</text>
</comment>
<comment type="caution">
    <text evidence="17">The sequence shown here is derived from an EMBL/GenBank/DDBJ whole genome shotgun (WGS) entry which is preliminary data.</text>
</comment>
<dbReference type="InterPro" id="IPR015824">
    <property type="entry name" value="Phosphoglycerate_kinase_N"/>
</dbReference>
<protein>
    <recommendedName>
        <fullName evidence="6 13">Phosphoglycerate kinase</fullName>
        <ecNumber evidence="5 13">2.7.2.3</ecNumber>
    </recommendedName>
</protein>
<name>A0AA41UJ48_9BACT</name>
<evidence type="ECO:0000256" key="10">
    <source>
        <dbReference type="ARBA" id="ARBA00022777"/>
    </source>
</evidence>
<dbReference type="FunFam" id="3.40.50.1260:FF:000006">
    <property type="entry name" value="Phosphoglycerate kinase"/>
    <property type="match status" value="1"/>
</dbReference>